<feature type="compositionally biased region" description="Pro residues" evidence="1">
    <location>
        <begin position="128"/>
        <end position="140"/>
    </location>
</feature>
<feature type="region of interest" description="Disordered" evidence="1">
    <location>
        <begin position="331"/>
        <end position="357"/>
    </location>
</feature>
<comment type="caution">
    <text evidence="2">The sequence shown here is derived from an EMBL/GenBank/DDBJ whole genome shotgun (WGS) entry which is preliminary data.</text>
</comment>
<feature type="region of interest" description="Disordered" evidence="1">
    <location>
        <begin position="217"/>
        <end position="264"/>
    </location>
</feature>
<dbReference type="OrthoDB" id="688025at2759"/>
<reference evidence="2" key="1">
    <citation type="submission" date="2020-05" db="EMBL/GenBank/DDBJ databases">
        <title>WGS assembly of Panicum virgatum.</title>
        <authorList>
            <person name="Lovell J.T."/>
            <person name="Jenkins J."/>
            <person name="Shu S."/>
            <person name="Juenger T.E."/>
            <person name="Schmutz J."/>
        </authorList>
    </citation>
    <scope>NUCLEOTIDE SEQUENCE</scope>
    <source>
        <strain evidence="2">AP13</strain>
    </source>
</reference>
<feature type="region of interest" description="Disordered" evidence="1">
    <location>
        <begin position="156"/>
        <end position="177"/>
    </location>
</feature>
<keyword evidence="3" id="KW-1185">Reference proteome</keyword>
<organism evidence="2 3">
    <name type="scientific">Panicum virgatum</name>
    <name type="common">Blackwell switchgrass</name>
    <dbReference type="NCBI Taxonomy" id="38727"/>
    <lineage>
        <taxon>Eukaryota</taxon>
        <taxon>Viridiplantae</taxon>
        <taxon>Streptophyta</taxon>
        <taxon>Embryophyta</taxon>
        <taxon>Tracheophyta</taxon>
        <taxon>Spermatophyta</taxon>
        <taxon>Magnoliopsida</taxon>
        <taxon>Liliopsida</taxon>
        <taxon>Poales</taxon>
        <taxon>Poaceae</taxon>
        <taxon>PACMAD clade</taxon>
        <taxon>Panicoideae</taxon>
        <taxon>Panicodae</taxon>
        <taxon>Paniceae</taxon>
        <taxon>Panicinae</taxon>
        <taxon>Panicum</taxon>
        <taxon>Panicum sect. Hiantes</taxon>
    </lineage>
</organism>
<dbReference type="EMBL" id="CM029049">
    <property type="protein sequence ID" value="KAG2574313.1"/>
    <property type="molecule type" value="Genomic_DNA"/>
</dbReference>
<feature type="compositionally biased region" description="Basic and acidic residues" evidence="1">
    <location>
        <begin position="217"/>
        <end position="226"/>
    </location>
</feature>
<dbReference type="PANTHER" id="PTHR35486">
    <property type="entry name" value="EXPRESSED PROTEIN"/>
    <property type="match status" value="1"/>
</dbReference>
<name>A0A8T0QKN9_PANVG</name>
<evidence type="ECO:0000313" key="2">
    <source>
        <dbReference type="EMBL" id="KAG2574313.1"/>
    </source>
</evidence>
<protein>
    <submittedName>
        <fullName evidence="2">Uncharacterized protein</fullName>
    </submittedName>
</protein>
<sequence>MFRFPPHPIATRAARFHPPQPAKSYAPVSNFSPLNVIMRRLSAGHNTCSNITERERVDSACVSCSCSAPAPLPEIVRGEWQRRRRGGESRDTMRCARHPYEGGPGVCAPCLRGRLLALAAAQNEWSSLPPPPLQPQPQPEPEQLFPRSVSPYVCRRKSDASAPRGRPPGGLLFFRTPQVGPAYGGGGGAGFEEGDIGYRRRRSGRFSVLAALFGHRSEKGRDGGGKERRHRPSSWLAGIVQRGRRRKEAATASPPRRSWRGLSDRGFSPVRYADGYGDESASPAEWPWLPSPSPLRKTPCRRRLGLGGPGAGVSGFAVCISPIVRPGLGRHLRGGHPPDAVSSELRPSPLHPLTSSASLPHCRSWKLADGGRFR</sequence>
<feature type="region of interest" description="Disordered" evidence="1">
    <location>
        <begin position="126"/>
        <end position="145"/>
    </location>
</feature>
<gene>
    <name evidence="2" type="ORF">PVAP13_7KG321100</name>
</gene>
<feature type="region of interest" description="Disordered" evidence="1">
    <location>
        <begin position="1"/>
        <end position="22"/>
    </location>
</feature>
<evidence type="ECO:0000256" key="1">
    <source>
        <dbReference type="SAM" id="MobiDB-lite"/>
    </source>
</evidence>
<dbReference type="PANTHER" id="PTHR35486:SF9">
    <property type="entry name" value="OSJNBB0016D16.16-LIKE PROTEIN"/>
    <property type="match status" value="1"/>
</dbReference>
<dbReference type="Proteomes" id="UP000823388">
    <property type="component" value="Chromosome 7K"/>
</dbReference>
<proteinExistence type="predicted"/>
<accession>A0A8T0QKN9</accession>
<evidence type="ECO:0000313" key="3">
    <source>
        <dbReference type="Proteomes" id="UP000823388"/>
    </source>
</evidence>
<dbReference type="AlphaFoldDB" id="A0A8T0QKN9"/>